<dbReference type="InterPro" id="IPR010432">
    <property type="entry name" value="RDD"/>
</dbReference>
<evidence type="ECO:0000256" key="3">
    <source>
        <dbReference type="ARBA" id="ARBA00022989"/>
    </source>
</evidence>
<evidence type="ECO:0000313" key="8">
    <source>
        <dbReference type="Proteomes" id="UP000639859"/>
    </source>
</evidence>
<dbReference type="PANTHER" id="PTHR38480:SF1">
    <property type="entry name" value="SLR0254 PROTEIN"/>
    <property type="match status" value="1"/>
</dbReference>
<keyword evidence="3 5" id="KW-1133">Transmembrane helix</keyword>
<evidence type="ECO:0000313" key="7">
    <source>
        <dbReference type="EMBL" id="MBI1684775.1"/>
    </source>
</evidence>
<dbReference type="RefSeq" id="WP_198576695.1">
    <property type="nucleotide sequence ID" value="NZ_JADWOX010000009.1"/>
</dbReference>
<name>A0ABS0SYR3_9CAUL</name>
<keyword evidence="4 5" id="KW-0472">Membrane</keyword>
<protein>
    <submittedName>
        <fullName evidence="7">RDD family protein</fullName>
    </submittedName>
</protein>
<dbReference type="EMBL" id="JADWOX010000009">
    <property type="protein sequence ID" value="MBI1684775.1"/>
    <property type="molecule type" value="Genomic_DNA"/>
</dbReference>
<keyword evidence="2 5" id="KW-0812">Transmembrane</keyword>
<evidence type="ECO:0000256" key="5">
    <source>
        <dbReference type="SAM" id="Phobius"/>
    </source>
</evidence>
<evidence type="ECO:0000256" key="4">
    <source>
        <dbReference type="ARBA" id="ARBA00023136"/>
    </source>
</evidence>
<comment type="subcellular location">
    <subcellularLocation>
        <location evidence="1">Membrane</location>
        <topology evidence="1">Multi-pass membrane protein</topology>
    </subcellularLocation>
</comment>
<organism evidence="7 8">
    <name type="scientific">Caulobacter hibisci</name>
    <dbReference type="NCBI Taxonomy" id="2035993"/>
    <lineage>
        <taxon>Bacteria</taxon>
        <taxon>Pseudomonadati</taxon>
        <taxon>Pseudomonadota</taxon>
        <taxon>Alphaproteobacteria</taxon>
        <taxon>Caulobacterales</taxon>
        <taxon>Caulobacteraceae</taxon>
        <taxon>Caulobacter</taxon>
    </lineage>
</organism>
<comment type="caution">
    <text evidence="7">The sequence shown here is derived from an EMBL/GenBank/DDBJ whole genome shotgun (WGS) entry which is preliminary data.</text>
</comment>
<gene>
    <name evidence="7" type="ORF">I4Q42_13965</name>
</gene>
<feature type="transmembrane region" description="Helical" evidence="5">
    <location>
        <begin position="54"/>
        <end position="72"/>
    </location>
</feature>
<evidence type="ECO:0000256" key="2">
    <source>
        <dbReference type="ARBA" id="ARBA00022692"/>
    </source>
</evidence>
<feature type="transmembrane region" description="Helical" evidence="5">
    <location>
        <begin position="28"/>
        <end position="48"/>
    </location>
</feature>
<keyword evidence="8" id="KW-1185">Reference proteome</keyword>
<evidence type="ECO:0000256" key="1">
    <source>
        <dbReference type="ARBA" id="ARBA00004141"/>
    </source>
</evidence>
<reference evidence="7 8" key="1">
    <citation type="submission" date="2020-11" db="EMBL/GenBank/DDBJ databases">
        <title>genome sequence of strain KACC 18849.</title>
        <authorList>
            <person name="Gao J."/>
            <person name="Zhang X."/>
        </authorList>
    </citation>
    <scope>NUCLEOTIDE SEQUENCE [LARGE SCALE GENOMIC DNA]</scope>
    <source>
        <strain evidence="7 8">KACC 18849</strain>
    </source>
</reference>
<sequence>MIYENRLPTTVVEAVRRQDAGSILVRRWGACWIDMVLLGIFLVVPVLVLDRFHLSTAGGVISLILIVGYFPLTEGLWGRSLGKLALGLVVVNAKAGKPGLLRASGRTLTRVIEVNPMLLGGIPAGIIVAISKKRQRLGDMLAGTYVITKDDWERVKRSAAPDTSVFD</sequence>
<dbReference type="PANTHER" id="PTHR38480">
    <property type="entry name" value="SLR0254 PROTEIN"/>
    <property type="match status" value="1"/>
</dbReference>
<dbReference type="Pfam" id="PF06271">
    <property type="entry name" value="RDD"/>
    <property type="match status" value="1"/>
</dbReference>
<evidence type="ECO:0000259" key="6">
    <source>
        <dbReference type="Pfam" id="PF06271"/>
    </source>
</evidence>
<dbReference type="Proteomes" id="UP000639859">
    <property type="component" value="Unassembled WGS sequence"/>
</dbReference>
<accession>A0ABS0SYR3</accession>
<proteinExistence type="predicted"/>
<feature type="domain" description="RDD" evidence="6">
    <location>
        <begin position="24"/>
        <end position="143"/>
    </location>
</feature>